<dbReference type="CDD" id="cd03801">
    <property type="entry name" value="GT4_PimA-like"/>
    <property type="match status" value="1"/>
</dbReference>
<dbReference type="Pfam" id="PF00534">
    <property type="entry name" value="Glycos_transf_1"/>
    <property type="match status" value="1"/>
</dbReference>
<dbReference type="Pfam" id="PF13439">
    <property type="entry name" value="Glyco_transf_4"/>
    <property type="match status" value="1"/>
</dbReference>
<dbReference type="SUPFAM" id="SSF53756">
    <property type="entry name" value="UDP-Glycosyltransferase/glycogen phosphorylase"/>
    <property type="match status" value="1"/>
</dbReference>
<dbReference type="InterPro" id="IPR001296">
    <property type="entry name" value="Glyco_trans_1"/>
</dbReference>
<evidence type="ECO:0000259" key="1">
    <source>
        <dbReference type="Pfam" id="PF00534"/>
    </source>
</evidence>
<organism evidence="3 4">
    <name type="scientific">Segatella copri</name>
    <dbReference type="NCBI Taxonomy" id="165179"/>
    <lineage>
        <taxon>Bacteria</taxon>
        <taxon>Pseudomonadati</taxon>
        <taxon>Bacteroidota</taxon>
        <taxon>Bacteroidia</taxon>
        <taxon>Bacteroidales</taxon>
        <taxon>Prevotellaceae</taxon>
        <taxon>Segatella</taxon>
    </lineage>
</organism>
<dbReference type="AlphaFoldDB" id="A0A6G1VPD3"/>
<dbReference type="EMBL" id="VZAH01000124">
    <property type="protein sequence ID" value="MQP15299.1"/>
    <property type="molecule type" value="Genomic_DNA"/>
</dbReference>
<dbReference type="OrthoDB" id="9792269at2"/>
<proteinExistence type="predicted"/>
<evidence type="ECO:0000259" key="2">
    <source>
        <dbReference type="Pfam" id="PF13439"/>
    </source>
</evidence>
<gene>
    <name evidence="3" type="ORF">F7D25_12955</name>
</gene>
<comment type="caution">
    <text evidence="3">The sequence shown here is derived from an EMBL/GenBank/DDBJ whole genome shotgun (WGS) entry which is preliminary data.</text>
</comment>
<sequence>MIDLLEVISVGPEFSPPKGGIAQCVATYKKTVFKDFRYVANSCSGSVFKKAIKMVASIFQLFILLLLDKRIQIVHIHTASNNSFRRSAFFVRIAKVMGRKVIMHIHGGGFKDYYDANKTYVYRVLSRCEAIVTLSYSWKEFYQNTVGIQNVFVIPNIISEPILKNVSSDGKFHLLYLGHICKAKGIFDLVELFRDCHNEYAGKLVLDIGGGMYEEEELRMFIKDNNLENLISFHGWVSGSKKLDLLNKADAFILPSYTEGVPISILEAESYGLPILSTNVGGIPEIVLNEKNGFLFHPGQTNEMKDAIDKLLKDSNLCTKMGNSSKQIVLDNLPNSVEDKLNKMYKIVLNK</sequence>
<dbReference type="PANTHER" id="PTHR12526">
    <property type="entry name" value="GLYCOSYLTRANSFERASE"/>
    <property type="match status" value="1"/>
</dbReference>
<accession>A0A6G1VPD3</accession>
<evidence type="ECO:0000313" key="3">
    <source>
        <dbReference type="EMBL" id="MQP15299.1"/>
    </source>
</evidence>
<feature type="domain" description="Glycosyl transferase family 1" evidence="1">
    <location>
        <begin position="165"/>
        <end position="327"/>
    </location>
</feature>
<protein>
    <submittedName>
        <fullName evidence="3">Glycosyltransferase family 4 protein</fullName>
    </submittedName>
</protein>
<feature type="domain" description="Glycosyltransferase subfamily 4-like N-terminal" evidence="2">
    <location>
        <begin position="52"/>
        <end position="158"/>
    </location>
</feature>
<dbReference type="Gene3D" id="3.40.50.2000">
    <property type="entry name" value="Glycogen Phosphorylase B"/>
    <property type="match status" value="2"/>
</dbReference>
<dbReference type="PANTHER" id="PTHR12526:SF630">
    <property type="entry name" value="GLYCOSYLTRANSFERASE"/>
    <property type="match status" value="1"/>
</dbReference>
<dbReference type="Proteomes" id="UP000477980">
    <property type="component" value="Unassembled WGS sequence"/>
</dbReference>
<dbReference type="InterPro" id="IPR028098">
    <property type="entry name" value="Glyco_trans_4-like_N"/>
</dbReference>
<dbReference type="RefSeq" id="WP_153090916.1">
    <property type="nucleotide sequence ID" value="NZ_VZAH01000124.1"/>
</dbReference>
<dbReference type="GO" id="GO:0016757">
    <property type="term" value="F:glycosyltransferase activity"/>
    <property type="evidence" value="ECO:0007669"/>
    <property type="project" value="InterPro"/>
</dbReference>
<keyword evidence="3" id="KW-0808">Transferase</keyword>
<evidence type="ECO:0000313" key="4">
    <source>
        <dbReference type="Proteomes" id="UP000477980"/>
    </source>
</evidence>
<name>A0A6G1VPD3_9BACT</name>
<reference evidence="3 4" key="1">
    <citation type="submission" date="2019-09" db="EMBL/GenBank/DDBJ databases">
        <title>Distinct polysaccharide growth profiles of human intestinal Prevotella copri isolates.</title>
        <authorList>
            <person name="Fehlner-Peach H."/>
            <person name="Magnabosco C."/>
            <person name="Raghavan V."/>
            <person name="Scher J.U."/>
            <person name="Tett A."/>
            <person name="Cox L.M."/>
            <person name="Gottsegen C."/>
            <person name="Watters A."/>
            <person name="Wiltshire- Gordon J.D."/>
            <person name="Segata N."/>
            <person name="Bonneau R."/>
            <person name="Littman D.R."/>
        </authorList>
    </citation>
    <scope>NUCLEOTIDE SEQUENCE [LARGE SCALE GENOMIC DNA]</scope>
    <source>
        <strain evidence="4">iAA917</strain>
    </source>
</reference>